<dbReference type="EMBL" id="JACSEA010000021">
    <property type="protein sequence ID" value="KAF7380931.1"/>
    <property type="molecule type" value="Genomic_DNA"/>
</dbReference>
<name>A0A834J2L3_VESVU</name>
<organism evidence="1 2">
    <name type="scientific">Vespula vulgaris</name>
    <name type="common">Yellow jacket</name>
    <name type="synonym">Wasp</name>
    <dbReference type="NCBI Taxonomy" id="7454"/>
    <lineage>
        <taxon>Eukaryota</taxon>
        <taxon>Metazoa</taxon>
        <taxon>Ecdysozoa</taxon>
        <taxon>Arthropoda</taxon>
        <taxon>Hexapoda</taxon>
        <taxon>Insecta</taxon>
        <taxon>Pterygota</taxon>
        <taxon>Neoptera</taxon>
        <taxon>Endopterygota</taxon>
        <taxon>Hymenoptera</taxon>
        <taxon>Apocrita</taxon>
        <taxon>Aculeata</taxon>
        <taxon>Vespoidea</taxon>
        <taxon>Vespidae</taxon>
        <taxon>Vespinae</taxon>
        <taxon>Vespula</taxon>
    </lineage>
</organism>
<gene>
    <name evidence="1" type="ORF">HZH66_014307</name>
</gene>
<protein>
    <submittedName>
        <fullName evidence="1">Uncharacterized protein</fullName>
    </submittedName>
</protein>
<accession>A0A834J2L3</accession>
<dbReference type="AlphaFoldDB" id="A0A834J2L3"/>
<comment type="caution">
    <text evidence="1">The sequence shown here is derived from an EMBL/GenBank/DDBJ whole genome shotgun (WGS) entry which is preliminary data.</text>
</comment>
<evidence type="ECO:0000313" key="1">
    <source>
        <dbReference type="EMBL" id="KAF7380931.1"/>
    </source>
</evidence>
<dbReference type="Proteomes" id="UP000614350">
    <property type="component" value="Unassembled WGS sequence"/>
</dbReference>
<evidence type="ECO:0000313" key="2">
    <source>
        <dbReference type="Proteomes" id="UP000614350"/>
    </source>
</evidence>
<sequence>MRTKTNLSHTLASSNKSIKIQNSLLNNVLMSSSPLSLLCLVLSFGLQVDSTSRGSFECSKTTCRFANRLTVSHSSRRRRTRWKRSSNALEEDVECELDCGPVRDDDPAG</sequence>
<reference evidence="1" key="1">
    <citation type="journal article" date="2020" name="G3 (Bethesda)">
        <title>High-Quality Assemblies for Three Invasive Social Wasps from the &lt;i&gt;Vespula&lt;/i&gt; Genus.</title>
        <authorList>
            <person name="Harrop T.W.R."/>
            <person name="Guhlin J."/>
            <person name="McLaughlin G.M."/>
            <person name="Permina E."/>
            <person name="Stockwell P."/>
            <person name="Gilligan J."/>
            <person name="Le Lec M.F."/>
            <person name="Gruber M.A.M."/>
            <person name="Quinn O."/>
            <person name="Lovegrove M."/>
            <person name="Duncan E.J."/>
            <person name="Remnant E.J."/>
            <person name="Van Eeckhoven J."/>
            <person name="Graham B."/>
            <person name="Knapp R.A."/>
            <person name="Langford K.W."/>
            <person name="Kronenberg Z."/>
            <person name="Press M.O."/>
            <person name="Eacker S.M."/>
            <person name="Wilson-Rankin E.E."/>
            <person name="Purcell J."/>
            <person name="Lester P.J."/>
            <person name="Dearden P.K."/>
        </authorList>
    </citation>
    <scope>NUCLEOTIDE SEQUENCE</scope>
    <source>
        <strain evidence="1">Marl-1</strain>
    </source>
</reference>
<keyword evidence="2" id="KW-1185">Reference proteome</keyword>
<proteinExistence type="predicted"/>